<evidence type="ECO:0000313" key="4">
    <source>
        <dbReference type="Proteomes" id="UP000518752"/>
    </source>
</evidence>
<reference evidence="3 4" key="1">
    <citation type="journal article" date="2020" name="ISME J.">
        <title>Uncovering the hidden diversity of litter-decomposition mechanisms in mushroom-forming fungi.</title>
        <authorList>
            <person name="Floudas D."/>
            <person name="Bentzer J."/>
            <person name="Ahren D."/>
            <person name="Johansson T."/>
            <person name="Persson P."/>
            <person name="Tunlid A."/>
        </authorList>
    </citation>
    <scope>NUCLEOTIDE SEQUENCE [LARGE SCALE GENOMIC DNA]</scope>
    <source>
        <strain evidence="3 4">CBS 406.79</strain>
    </source>
</reference>
<feature type="domain" description="DUF6593" evidence="1">
    <location>
        <begin position="68"/>
        <end position="209"/>
    </location>
</feature>
<evidence type="ECO:0000313" key="3">
    <source>
        <dbReference type="EMBL" id="KAF5368116.1"/>
    </source>
</evidence>
<gene>
    <name evidence="3" type="ORF">D9757_011582</name>
    <name evidence="2" type="ORF">D9757_011911</name>
</gene>
<dbReference type="AlphaFoldDB" id="A0A8H5GN89"/>
<organism evidence="3 4">
    <name type="scientific">Collybiopsis confluens</name>
    <dbReference type="NCBI Taxonomy" id="2823264"/>
    <lineage>
        <taxon>Eukaryota</taxon>
        <taxon>Fungi</taxon>
        <taxon>Dikarya</taxon>
        <taxon>Basidiomycota</taxon>
        <taxon>Agaricomycotina</taxon>
        <taxon>Agaricomycetes</taxon>
        <taxon>Agaricomycetidae</taxon>
        <taxon>Agaricales</taxon>
        <taxon>Marasmiineae</taxon>
        <taxon>Omphalotaceae</taxon>
        <taxon>Collybiopsis</taxon>
    </lineage>
</organism>
<dbReference type="OrthoDB" id="3191568at2759"/>
<protein>
    <recommendedName>
        <fullName evidence="1">DUF6593 domain-containing protein</fullName>
    </recommendedName>
</protein>
<dbReference type="Proteomes" id="UP000518752">
    <property type="component" value="Unassembled WGS sequence"/>
</dbReference>
<evidence type="ECO:0000259" key="1">
    <source>
        <dbReference type="Pfam" id="PF20236"/>
    </source>
</evidence>
<keyword evidence="4" id="KW-1185">Reference proteome</keyword>
<comment type="caution">
    <text evidence="3">The sequence shown here is derived from an EMBL/GenBank/DDBJ whole genome shotgun (WGS) entry which is preliminary data.</text>
</comment>
<name>A0A8H5GN89_9AGAR</name>
<accession>A0A8H5GN89</accession>
<dbReference type="Pfam" id="PF20236">
    <property type="entry name" value="DUF6593"/>
    <property type="match status" value="1"/>
</dbReference>
<dbReference type="EMBL" id="JAACJN010000188">
    <property type="protein sequence ID" value="KAF5364406.1"/>
    <property type="molecule type" value="Genomic_DNA"/>
</dbReference>
<dbReference type="InterPro" id="IPR046528">
    <property type="entry name" value="DUF6593"/>
</dbReference>
<evidence type="ECO:0000313" key="2">
    <source>
        <dbReference type="EMBL" id="KAF5364406.1"/>
    </source>
</evidence>
<dbReference type="EMBL" id="JAACJN010000137">
    <property type="protein sequence ID" value="KAF5368116.1"/>
    <property type="molecule type" value="Genomic_DNA"/>
</dbReference>
<sequence length="214" mass="23662">MVDLVSPLLSASQLPHFDMNLTNPYSQAGWGSSNGSSPVPSIFGALPFSSTASGPSLHQFQFTSLNPDVLNCTVIGPQSKTYFRILDNTPSQDFTLFQNRDGKSVAVVEWRRAPGTVVEVRDIIRKQLVSAWLPLSADRKYRYMHALNRTFVWVPKNEVVGLYTYGTSTPELYARFFRAEGRVVLEVTSTAIQLGLLECCVVAVALLQSGRTID</sequence>
<proteinExistence type="predicted"/>